<gene>
    <name evidence="1" type="ORF">ARMGADRAFT_789930</name>
</gene>
<evidence type="ECO:0000313" key="2">
    <source>
        <dbReference type="Proteomes" id="UP000217790"/>
    </source>
</evidence>
<proteinExistence type="predicted"/>
<evidence type="ECO:0000313" key="1">
    <source>
        <dbReference type="EMBL" id="PBK95205.1"/>
    </source>
</evidence>
<keyword evidence="2" id="KW-1185">Reference proteome</keyword>
<dbReference type="AlphaFoldDB" id="A0A2H3DJ11"/>
<accession>A0A2H3DJ11</accession>
<organism evidence="1 2">
    <name type="scientific">Armillaria gallica</name>
    <name type="common">Bulbous honey fungus</name>
    <name type="synonym">Armillaria bulbosa</name>
    <dbReference type="NCBI Taxonomy" id="47427"/>
    <lineage>
        <taxon>Eukaryota</taxon>
        <taxon>Fungi</taxon>
        <taxon>Dikarya</taxon>
        <taxon>Basidiomycota</taxon>
        <taxon>Agaricomycotina</taxon>
        <taxon>Agaricomycetes</taxon>
        <taxon>Agaricomycetidae</taxon>
        <taxon>Agaricales</taxon>
        <taxon>Marasmiineae</taxon>
        <taxon>Physalacriaceae</taxon>
        <taxon>Armillaria</taxon>
    </lineage>
</organism>
<name>A0A2H3DJ11_ARMGA</name>
<dbReference type="Proteomes" id="UP000217790">
    <property type="component" value="Unassembled WGS sequence"/>
</dbReference>
<sequence length="104" mass="11562">MTVYSFRNVRVQLATATARAIATPWSLTNSKNRHRSEDRNLAAASEALAEGPFLLMRFLGVNVEKKNLICHSSSAKGPYFVVFATVPAAFILFESFRSQEPEDP</sequence>
<dbReference type="EMBL" id="KZ293652">
    <property type="protein sequence ID" value="PBK95205.1"/>
    <property type="molecule type" value="Genomic_DNA"/>
</dbReference>
<protein>
    <submittedName>
        <fullName evidence="1">Uncharacterized protein</fullName>
    </submittedName>
</protein>
<dbReference type="InParanoid" id="A0A2H3DJ11"/>
<reference evidence="2" key="1">
    <citation type="journal article" date="2017" name="Nat. Ecol. Evol.">
        <title>Genome expansion and lineage-specific genetic innovations in the forest pathogenic fungi Armillaria.</title>
        <authorList>
            <person name="Sipos G."/>
            <person name="Prasanna A.N."/>
            <person name="Walter M.C."/>
            <person name="O'Connor E."/>
            <person name="Balint B."/>
            <person name="Krizsan K."/>
            <person name="Kiss B."/>
            <person name="Hess J."/>
            <person name="Varga T."/>
            <person name="Slot J."/>
            <person name="Riley R."/>
            <person name="Boka B."/>
            <person name="Rigling D."/>
            <person name="Barry K."/>
            <person name="Lee J."/>
            <person name="Mihaltcheva S."/>
            <person name="LaButti K."/>
            <person name="Lipzen A."/>
            <person name="Waldron R."/>
            <person name="Moloney N.M."/>
            <person name="Sperisen C."/>
            <person name="Kredics L."/>
            <person name="Vagvoelgyi C."/>
            <person name="Patrignani A."/>
            <person name="Fitzpatrick D."/>
            <person name="Nagy I."/>
            <person name="Doyle S."/>
            <person name="Anderson J.B."/>
            <person name="Grigoriev I.V."/>
            <person name="Gueldener U."/>
            <person name="Muensterkoetter M."/>
            <person name="Nagy L.G."/>
        </authorList>
    </citation>
    <scope>NUCLEOTIDE SEQUENCE [LARGE SCALE GENOMIC DNA]</scope>
    <source>
        <strain evidence="2">Ar21-2</strain>
    </source>
</reference>